<accession>A0A1J4K8Y9</accession>
<dbReference type="Gene3D" id="1.10.472.80">
    <property type="entry name" value="Ypt/Rab-GAP domain of gyp1p, domain 3"/>
    <property type="match status" value="1"/>
</dbReference>
<dbReference type="GO" id="GO:0005096">
    <property type="term" value="F:GTPase activator activity"/>
    <property type="evidence" value="ECO:0007669"/>
    <property type="project" value="TreeGrafter"/>
</dbReference>
<dbReference type="AlphaFoldDB" id="A0A1J4K8Y9"/>
<dbReference type="SMART" id="SM00164">
    <property type="entry name" value="TBC"/>
    <property type="match status" value="1"/>
</dbReference>
<dbReference type="EMBL" id="MLAK01000735">
    <property type="protein sequence ID" value="OHT06142.1"/>
    <property type="molecule type" value="Genomic_DNA"/>
</dbReference>
<dbReference type="GeneID" id="94839350"/>
<dbReference type="OrthoDB" id="26371at2759"/>
<keyword evidence="3" id="KW-1185">Reference proteome</keyword>
<dbReference type="SUPFAM" id="SSF47923">
    <property type="entry name" value="Ypt/Rab-GAP domain of gyp1p"/>
    <property type="match status" value="2"/>
</dbReference>
<evidence type="ECO:0000313" key="3">
    <source>
        <dbReference type="Proteomes" id="UP000179807"/>
    </source>
</evidence>
<dbReference type="RefSeq" id="XP_068359278.1">
    <property type="nucleotide sequence ID" value="XM_068504646.1"/>
</dbReference>
<dbReference type="Proteomes" id="UP000179807">
    <property type="component" value="Unassembled WGS sequence"/>
</dbReference>
<gene>
    <name evidence="2" type="ORF">TRFO_25931</name>
</gene>
<proteinExistence type="predicted"/>
<dbReference type="Gene3D" id="1.10.10.750">
    <property type="entry name" value="Ypt/Rab-GAP domain of gyp1p, domain 1"/>
    <property type="match status" value="1"/>
</dbReference>
<organism evidence="2 3">
    <name type="scientific">Tritrichomonas foetus</name>
    <dbReference type="NCBI Taxonomy" id="1144522"/>
    <lineage>
        <taxon>Eukaryota</taxon>
        <taxon>Metamonada</taxon>
        <taxon>Parabasalia</taxon>
        <taxon>Tritrichomonadida</taxon>
        <taxon>Tritrichomonadidae</taxon>
        <taxon>Tritrichomonas</taxon>
    </lineage>
</organism>
<dbReference type="InterPro" id="IPR035969">
    <property type="entry name" value="Rab-GAP_TBC_sf"/>
</dbReference>
<dbReference type="VEuPathDB" id="TrichDB:TRFO_25931"/>
<dbReference type="PROSITE" id="PS50086">
    <property type="entry name" value="TBC_RABGAP"/>
    <property type="match status" value="1"/>
</dbReference>
<reference evidence="2" key="1">
    <citation type="submission" date="2016-10" db="EMBL/GenBank/DDBJ databases">
        <authorList>
            <person name="Benchimol M."/>
            <person name="Almeida L.G."/>
            <person name="Vasconcelos A.T."/>
            <person name="Perreira-Neves A."/>
            <person name="Rosa I.A."/>
            <person name="Tasca T."/>
            <person name="Bogo M.R."/>
            <person name="de Souza W."/>
        </authorList>
    </citation>
    <scope>NUCLEOTIDE SEQUENCE [LARGE SCALE GENOMIC DNA]</scope>
    <source>
        <strain evidence="2">K</strain>
    </source>
</reference>
<comment type="caution">
    <text evidence="2">The sequence shown here is derived from an EMBL/GenBank/DDBJ whole genome shotgun (WGS) entry which is preliminary data.</text>
</comment>
<dbReference type="PANTHER" id="PTHR22957:SF26">
    <property type="entry name" value="LD44506P"/>
    <property type="match status" value="1"/>
</dbReference>
<dbReference type="Pfam" id="PF00566">
    <property type="entry name" value="RabGAP-TBC"/>
    <property type="match status" value="1"/>
</dbReference>
<dbReference type="PANTHER" id="PTHR22957">
    <property type="entry name" value="TBC1 DOMAIN FAMILY MEMBER GTPASE-ACTIVATING PROTEIN"/>
    <property type="match status" value="1"/>
</dbReference>
<name>A0A1J4K8Y9_9EUKA</name>
<sequence>MNLKMFDFFSFFRASNSENQNANKSDQKPKKITPPSLARVQITDPIPHAKKSNKKSREKVQSQFSTVLCNTGIVDLSKLREITWVGIPDQYRSRSWRLLLDYEPTNSDQAQNMLNHKRLDYLDCRNRLLNQENLWTNAEHSTFRQISLDIPRTPVVLLRNERVSTLFKNVLFVWAVRHPASGYVQGMNDVLLPFFICFIFPHFHELSFADLYSKTNVDEIDDKSLDEIEADCFWCFSKLMDGIQDVYTKGQPGMYKMINNLEKVLQVASPEIYEWIEKEEISYINFTVRWFNCLIVREFNFKQLFRIWDMFVCDPAKISSKIVYVCASMVNVMAKNLINLPRHEFISKIQSTKPEFWTDDKIEMILAQSFVLEKNIVIDDLTLRV</sequence>
<feature type="domain" description="Rab-GAP TBC" evidence="1">
    <location>
        <begin position="86"/>
        <end position="315"/>
    </location>
</feature>
<evidence type="ECO:0000313" key="2">
    <source>
        <dbReference type="EMBL" id="OHT06142.1"/>
    </source>
</evidence>
<dbReference type="InterPro" id="IPR000195">
    <property type="entry name" value="Rab-GAP-TBC_dom"/>
</dbReference>
<evidence type="ECO:0000259" key="1">
    <source>
        <dbReference type="PROSITE" id="PS50086"/>
    </source>
</evidence>
<protein>
    <submittedName>
        <fullName evidence="2">TBC domain containing protein</fullName>
    </submittedName>
</protein>
<dbReference type="Gene3D" id="1.10.8.270">
    <property type="entry name" value="putative rabgap domain of human tbc1 domain family member 14 like domains"/>
    <property type="match status" value="1"/>
</dbReference>